<feature type="compositionally biased region" description="Basic and acidic residues" evidence="1">
    <location>
        <begin position="326"/>
        <end position="336"/>
    </location>
</feature>
<evidence type="ECO:0000256" key="1">
    <source>
        <dbReference type="SAM" id="MobiDB-lite"/>
    </source>
</evidence>
<accession>A0A821UGV4</accession>
<dbReference type="PANTHER" id="PTHR21190">
    <property type="entry name" value="GH10077P"/>
    <property type="match status" value="1"/>
</dbReference>
<sequence>MMESTNTTTDQQTPPTIPINNSSSRRKQSKPNRLEHVVLESTSTCDTNNSSSILPPLTQYHVAAEQQESGIGDDDSDRVSLNCEDGSLSSHSTGEHYAMEDIINRSRRSSHQHQSHSIDKTNLDENIQRMLVEENEQHEHIDHNNETIGILDFSLKMDETNKHGLNSTNRSRSINTTGKSRSLKRKHQSDGSDNNGSITMPTRIFHADAFCAICRKEFCNKYFLKTHLANKHGIFDHQSVVPTVSTPNLSSLQGNTDTNNDSNLQHPFTVISTLLHNGHEDFSSSPNSPSSDMIQNHQNNDDENENELSSLRHEMNGVIAGDEDNNDNHHHDHEQDDNNDNNNNNNNNNN</sequence>
<dbReference type="PROSITE" id="PS00028">
    <property type="entry name" value="ZINC_FINGER_C2H2_1"/>
    <property type="match status" value="1"/>
</dbReference>
<feature type="region of interest" description="Disordered" evidence="1">
    <location>
        <begin position="162"/>
        <end position="199"/>
    </location>
</feature>
<feature type="compositionally biased region" description="Low complexity" evidence="1">
    <location>
        <begin position="340"/>
        <end position="350"/>
    </location>
</feature>
<gene>
    <name evidence="3" type="ORF">QYT958_LOCUS29965</name>
</gene>
<name>A0A821UGV4_9BILA</name>
<feature type="domain" description="C2H2-type" evidence="2">
    <location>
        <begin position="211"/>
        <end position="232"/>
    </location>
</feature>
<dbReference type="AlphaFoldDB" id="A0A821UGV4"/>
<comment type="caution">
    <text evidence="3">The sequence shown here is derived from an EMBL/GenBank/DDBJ whole genome shotgun (WGS) entry which is preliminary data.</text>
</comment>
<reference evidence="3" key="1">
    <citation type="submission" date="2021-02" db="EMBL/GenBank/DDBJ databases">
        <authorList>
            <person name="Nowell W R."/>
        </authorList>
    </citation>
    <scope>NUCLEOTIDE SEQUENCE</scope>
</reference>
<feature type="region of interest" description="Disordered" evidence="1">
    <location>
        <begin position="246"/>
        <end position="265"/>
    </location>
</feature>
<feature type="region of interest" description="Disordered" evidence="1">
    <location>
        <begin position="319"/>
        <end position="350"/>
    </location>
</feature>
<organism evidence="3 4">
    <name type="scientific">Rotaria socialis</name>
    <dbReference type="NCBI Taxonomy" id="392032"/>
    <lineage>
        <taxon>Eukaryota</taxon>
        <taxon>Metazoa</taxon>
        <taxon>Spiralia</taxon>
        <taxon>Gnathifera</taxon>
        <taxon>Rotifera</taxon>
        <taxon>Eurotatoria</taxon>
        <taxon>Bdelloidea</taxon>
        <taxon>Philodinida</taxon>
        <taxon>Philodinidae</taxon>
        <taxon>Rotaria</taxon>
    </lineage>
</organism>
<proteinExistence type="predicted"/>
<protein>
    <recommendedName>
        <fullName evidence="2">C2H2-type domain-containing protein</fullName>
    </recommendedName>
</protein>
<feature type="region of interest" description="Disordered" evidence="1">
    <location>
        <begin position="278"/>
        <end position="307"/>
    </location>
</feature>
<dbReference type="PANTHER" id="PTHR21190:SF1">
    <property type="entry name" value="GH10077P"/>
    <property type="match status" value="1"/>
</dbReference>
<feature type="non-terminal residue" evidence="3">
    <location>
        <position position="350"/>
    </location>
</feature>
<feature type="compositionally biased region" description="Polar residues" evidence="1">
    <location>
        <begin position="163"/>
        <end position="180"/>
    </location>
</feature>
<dbReference type="InterPro" id="IPR013087">
    <property type="entry name" value="Znf_C2H2_type"/>
</dbReference>
<evidence type="ECO:0000313" key="4">
    <source>
        <dbReference type="Proteomes" id="UP000663848"/>
    </source>
</evidence>
<evidence type="ECO:0000313" key="3">
    <source>
        <dbReference type="EMBL" id="CAF4889335.1"/>
    </source>
</evidence>
<feature type="compositionally biased region" description="Low complexity" evidence="1">
    <location>
        <begin position="1"/>
        <end position="20"/>
    </location>
</feature>
<dbReference type="EMBL" id="CAJOBR010009168">
    <property type="protein sequence ID" value="CAF4889335.1"/>
    <property type="molecule type" value="Genomic_DNA"/>
</dbReference>
<feature type="region of interest" description="Disordered" evidence="1">
    <location>
        <begin position="1"/>
        <end position="33"/>
    </location>
</feature>
<dbReference type="Proteomes" id="UP000663848">
    <property type="component" value="Unassembled WGS sequence"/>
</dbReference>
<evidence type="ECO:0000259" key="2">
    <source>
        <dbReference type="PROSITE" id="PS00028"/>
    </source>
</evidence>